<keyword evidence="2" id="KW-0472">Membrane</keyword>
<feature type="compositionally biased region" description="Basic residues" evidence="1">
    <location>
        <begin position="316"/>
        <end position="326"/>
    </location>
</feature>
<accession>A0AAW1RKH3</accession>
<feature type="compositionally biased region" description="Low complexity" evidence="1">
    <location>
        <begin position="261"/>
        <end position="282"/>
    </location>
</feature>
<feature type="transmembrane region" description="Helical" evidence="2">
    <location>
        <begin position="43"/>
        <end position="66"/>
    </location>
</feature>
<feature type="compositionally biased region" description="Pro residues" evidence="1">
    <location>
        <begin position="244"/>
        <end position="255"/>
    </location>
</feature>
<evidence type="ECO:0008006" key="5">
    <source>
        <dbReference type="Google" id="ProtNLM"/>
    </source>
</evidence>
<name>A0AAW1RKH3_9CHLO</name>
<dbReference type="AlphaFoldDB" id="A0AAW1RKH3"/>
<feature type="region of interest" description="Disordered" evidence="1">
    <location>
        <begin position="422"/>
        <end position="520"/>
    </location>
</feature>
<proteinExistence type="predicted"/>
<dbReference type="EMBL" id="JALJOU010000033">
    <property type="protein sequence ID" value="KAK9834145.1"/>
    <property type="molecule type" value="Genomic_DNA"/>
</dbReference>
<comment type="caution">
    <text evidence="3">The sequence shown here is derived from an EMBL/GenBank/DDBJ whole genome shotgun (WGS) entry which is preliminary data.</text>
</comment>
<evidence type="ECO:0000313" key="3">
    <source>
        <dbReference type="EMBL" id="KAK9834145.1"/>
    </source>
</evidence>
<reference evidence="3 4" key="1">
    <citation type="journal article" date="2024" name="Nat. Commun.">
        <title>Phylogenomics reveals the evolutionary origins of lichenization in chlorophyte algae.</title>
        <authorList>
            <person name="Puginier C."/>
            <person name="Libourel C."/>
            <person name="Otte J."/>
            <person name="Skaloud P."/>
            <person name="Haon M."/>
            <person name="Grisel S."/>
            <person name="Petersen M."/>
            <person name="Berrin J.G."/>
            <person name="Delaux P.M."/>
            <person name="Dal Grande F."/>
            <person name="Keller J."/>
        </authorList>
    </citation>
    <scope>NUCLEOTIDE SEQUENCE [LARGE SCALE GENOMIC DNA]</scope>
    <source>
        <strain evidence="3 4">SAG 245.80</strain>
    </source>
</reference>
<keyword evidence="2" id="KW-0812">Transmembrane</keyword>
<feature type="region of interest" description="Disordered" evidence="1">
    <location>
        <begin position="391"/>
        <end position="410"/>
    </location>
</feature>
<feature type="region of interest" description="Disordered" evidence="1">
    <location>
        <begin position="243"/>
        <end position="354"/>
    </location>
</feature>
<gene>
    <name evidence="3" type="ORF">WJX81_002610</name>
</gene>
<organism evidence="3 4">
    <name type="scientific">Elliptochloris bilobata</name>
    <dbReference type="NCBI Taxonomy" id="381761"/>
    <lineage>
        <taxon>Eukaryota</taxon>
        <taxon>Viridiplantae</taxon>
        <taxon>Chlorophyta</taxon>
        <taxon>core chlorophytes</taxon>
        <taxon>Trebouxiophyceae</taxon>
        <taxon>Trebouxiophyceae incertae sedis</taxon>
        <taxon>Elliptochloris clade</taxon>
        <taxon>Elliptochloris</taxon>
    </lineage>
</organism>
<dbReference type="Proteomes" id="UP001445335">
    <property type="component" value="Unassembled WGS sequence"/>
</dbReference>
<keyword evidence="4" id="KW-1185">Reference proteome</keyword>
<evidence type="ECO:0000313" key="4">
    <source>
        <dbReference type="Proteomes" id="UP001445335"/>
    </source>
</evidence>
<keyword evidence="2" id="KW-1133">Transmembrane helix</keyword>
<feature type="compositionally biased region" description="Low complexity" evidence="1">
    <location>
        <begin position="451"/>
        <end position="471"/>
    </location>
</feature>
<sequence length="802" mass="82501">MRGAAVEVAQGALGCAACTGAGLAGALQWAARGAKAPVAVPCIGLTLTVGAPAFGMALAIVCVTTADDRRQNRARSLAPPLRLEEARWYVWRGVPHALAAAAAAAWADVERVAEECNTDLHAAALRAAAVYHVPWPLEHLALVYAVERLQEARHVELVAVAHARRRSARRALHAWRAEACDVQASRQLALQRAQASRQQACLRMCLAAWRQAAADARLRAARVAAEQQQAAAAEAEAAAAAAPAVPPAEAAPPAEPLSGNAGVSSAGPSDSAADAAAPSVAAPTEGTVDAESPSAAPKSPRSPGARGTKRSERPCKPKKKKMQKKNRAGDAAPGAGDTERPQTRAQREAAAKEKAALAALAALRRKAEAARATAREAAKVAQEAAAAAEQAERAARSSRGAAARATGRGAEAGAKIASLSAAALAATTPPRRPTSAGRTEARATRPHRPAIIEAAAPNAAAQPLAGASLDASPARRPTSAGRTTACAEPSARMALNFARPFGQGGGDHASQAEELPPGLRLPHALGGASVADALPGWSNTTWQHCAFNALLSGFAAVHEFRDGLEALPESEKGADEVLAALVAALRVYRSFAGTPARYRKRIDLLDLRSALKEKLPLRDQSKDISGYYGVEEVLQEGVGLSQVPLAGLLAGRSVQACLEDPEPSCGCAVCEVAVKFEGQSSDEALAAAMAVPESLELAAANSRSAAAIRCKYRLAALLLHRGEHEVALVRHGAYWCLANDDDVCAAGSSFEGACQMAAKGCWTPALTLYAAQPPDGADRAGTGGPWDDGGLSRGGAAERVPG</sequence>
<evidence type="ECO:0000256" key="2">
    <source>
        <dbReference type="SAM" id="Phobius"/>
    </source>
</evidence>
<feature type="compositionally biased region" description="Low complexity" evidence="1">
    <location>
        <begin position="290"/>
        <end position="305"/>
    </location>
</feature>
<feature type="compositionally biased region" description="Low complexity" evidence="1">
    <location>
        <begin position="397"/>
        <end position="410"/>
    </location>
</feature>
<feature type="compositionally biased region" description="Basic and acidic residues" evidence="1">
    <location>
        <begin position="337"/>
        <end position="354"/>
    </location>
</feature>
<feature type="region of interest" description="Disordered" evidence="1">
    <location>
        <begin position="773"/>
        <end position="802"/>
    </location>
</feature>
<feature type="compositionally biased region" description="Low complexity" evidence="1">
    <location>
        <begin position="422"/>
        <end position="436"/>
    </location>
</feature>
<evidence type="ECO:0000256" key="1">
    <source>
        <dbReference type="SAM" id="MobiDB-lite"/>
    </source>
</evidence>
<protein>
    <recommendedName>
        <fullName evidence="5">USP domain-containing protein</fullName>
    </recommendedName>
</protein>
<feature type="compositionally biased region" description="Gly residues" evidence="1">
    <location>
        <begin position="781"/>
        <end position="793"/>
    </location>
</feature>